<reference evidence="2 3" key="1">
    <citation type="submission" date="2018-06" db="EMBL/GenBank/DDBJ databases">
        <authorList>
            <consortium name="Pathogen Informatics"/>
            <person name="Doyle S."/>
        </authorList>
    </citation>
    <scope>NUCLEOTIDE SEQUENCE [LARGE SCALE GENOMIC DNA]</scope>
    <source>
        <strain evidence="2 3">NCTC8580</strain>
    </source>
</reference>
<proteinExistence type="predicted"/>
<gene>
    <name evidence="2" type="ORF">NCTC8580_02634</name>
</gene>
<keyword evidence="1" id="KW-1133">Transmembrane helix</keyword>
<sequence>MREMLIFIITVFGVSLLTSICLIIYGIIKVQKLSGKISLTVGIVLLSLCLFLYSVMG</sequence>
<name>A0A380Q9H5_YERPU</name>
<protein>
    <submittedName>
        <fullName evidence="2">Uncharacterized protein</fullName>
    </submittedName>
</protein>
<dbReference type="Proteomes" id="UP000255087">
    <property type="component" value="Unassembled WGS sequence"/>
</dbReference>
<evidence type="ECO:0000313" key="2">
    <source>
        <dbReference type="EMBL" id="SUP83586.1"/>
    </source>
</evidence>
<keyword evidence="1" id="KW-0472">Membrane</keyword>
<feature type="transmembrane region" description="Helical" evidence="1">
    <location>
        <begin position="37"/>
        <end position="56"/>
    </location>
</feature>
<evidence type="ECO:0000256" key="1">
    <source>
        <dbReference type="SAM" id="Phobius"/>
    </source>
</evidence>
<dbReference type="AlphaFoldDB" id="A0A380Q9H5"/>
<keyword evidence="1" id="KW-0812">Transmembrane</keyword>
<accession>A0A380Q9H5</accession>
<dbReference type="EMBL" id="UHJC01000001">
    <property type="protein sequence ID" value="SUP83586.1"/>
    <property type="molecule type" value="Genomic_DNA"/>
</dbReference>
<organism evidence="2 3">
    <name type="scientific">Yersinia pseudotuberculosis</name>
    <dbReference type="NCBI Taxonomy" id="633"/>
    <lineage>
        <taxon>Bacteria</taxon>
        <taxon>Pseudomonadati</taxon>
        <taxon>Pseudomonadota</taxon>
        <taxon>Gammaproteobacteria</taxon>
        <taxon>Enterobacterales</taxon>
        <taxon>Yersiniaceae</taxon>
        <taxon>Yersinia</taxon>
    </lineage>
</organism>
<feature type="transmembrane region" description="Helical" evidence="1">
    <location>
        <begin position="6"/>
        <end position="25"/>
    </location>
</feature>
<evidence type="ECO:0000313" key="3">
    <source>
        <dbReference type="Proteomes" id="UP000255087"/>
    </source>
</evidence>